<gene>
    <name evidence="2" type="ORF">AN218_14935</name>
</gene>
<accession>A0A1E7L4A1</accession>
<keyword evidence="3" id="KW-1185">Reference proteome</keyword>
<feature type="transmembrane region" description="Helical" evidence="1">
    <location>
        <begin position="59"/>
        <end position="79"/>
    </location>
</feature>
<evidence type="ECO:0000256" key="1">
    <source>
        <dbReference type="SAM" id="Phobius"/>
    </source>
</evidence>
<organism evidence="2 3">
    <name type="scientific">Streptomyces nanshensis</name>
    <dbReference type="NCBI Taxonomy" id="518642"/>
    <lineage>
        <taxon>Bacteria</taxon>
        <taxon>Bacillati</taxon>
        <taxon>Actinomycetota</taxon>
        <taxon>Actinomycetes</taxon>
        <taxon>Kitasatosporales</taxon>
        <taxon>Streptomycetaceae</taxon>
        <taxon>Streptomyces</taxon>
    </lineage>
</organism>
<dbReference type="AlphaFoldDB" id="A0A1E7L4A1"/>
<sequence length="202" mass="22075">MTAVGWMYKSVNATAYATDGSDCRGAVRHHRLVVVRRFVVLVLVAGSLGAVPLSTEISYFFPLIVVGMLGLVSGAIVLVQQLSWLRHCSRALKAYDVEFRTPVEKLGRQSSGKRVLRLGEGEQASPKMSARQPLGLDWPESISDGVWFAGDDVFGGALLVPGSGELLLVQPQDWAALRGERGQIEAERQQRAERAGFDRQLI</sequence>
<protein>
    <submittedName>
        <fullName evidence="2">Uncharacterized protein</fullName>
    </submittedName>
</protein>
<dbReference type="EMBL" id="LJGW01000256">
    <property type="protein sequence ID" value="OEV11009.1"/>
    <property type="molecule type" value="Genomic_DNA"/>
</dbReference>
<dbReference type="Proteomes" id="UP000176005">
    <property type="component" value="Unassembled WGS sequence"/>
</dbReference>
<keyword evidence="1" id="KW-0472">Membrane</keyword>
<proteinExistence type="predicted"/>
<keyword evidence="1" id="KW-1133">Transmembrane helix</keyword>
<evidence type="ECO:0000313" key="2">
    <source>
        <dbReference type="EMBL" id="OEV11009.1"/>
    </source>
</evidence>
<comment type="caution">
    <text evidence="2">The sequence shown here is derived from an EMBL/GenBank/DDBJ whole genome shotgun (WGS) entry which is preliminary data.</text>
</comment>
<name>A0A1E7L4A1_9ACTN</name>
<feature type="transmembrane region" description="Helical" evidence="1">
    <location>
        <begin position="34"/>
        <end position="53"/>
    </location>
</feature>
<reference evidence="2 3" key="1">
    <citation type="journal article" date="2016" name="Front. Microbiol.">
        <title>Comparative Genomics Analysis of Streptomyces Species Reveals Their Adaptation to the Marine Environment and Their Diversity at the Genomic Level.</title>
        <authorList>
            <person name="Tian X."/>
            <person name="Zhang Z."/>
            <person name="Yang T."/>
            <person name="Chen M."/>
            <person name="Li J."/>
            <person name="Chen F."/>
            <person name="Yang J."/>
            <person name="Li W."/>
            <person name="Zhang B."/>
            <person name="Zhang Z."/>
            <person name="Wu J."/>
            <person name="Zhang C."/>
            <person name="Long L."/>
            <person name="Xiao J."/>
        </authorList>
    </citation>
    <scope>NUCLEOTIDE SEQUENCE [LARGE SCALE GENOMIC DNA]</scope>
    <source>
        <strain evidence="2 3">SCSIO 10429</strain>
    </source>
</reference>
<evidence type="ECO:0000313" key="3">
    <source>
        <dbReference type="Proteomes" id="UP000176005"/>
    </source>
</evidence>
<keyword evidence="1" id="KW-0812">Transmembrane</keyword>